<organism evidence="12 13">
    <name type="scientific">Kingdonia uniflora</name>
    <dbReference type="NCBI Taxonomy" id="39325"/>
    <lineage>
        <taxon>Eukaryota</taxon>
        <taxon>Viridiplantae</taxon>
        <taxon>Streptophyta</taxon>
        <taxon>Embryophyta</taxon>
        <taxon>Tracheophyta</taxon>
        <taxon>Spermatophyta</taxon>
        <taxon>Magnoliopsida</taxon>
        <taxon>Ranunculales</taxon>
        <taxon>Circaeasteraceae</taxon>
        <taxon>Kingdonia</taxon>
    </lineage>
</organism>
<dbReference type="OrthoDB" id="3176171at2759"/>
<dbReference type="GO" id="GO:0008017">
    <property type="term" value="F:microtubule binding"/>
    <property type="evidence" value="ECO:0007669"/>
    <property type="project" value="InterPro"/>
</dbReference>
<dbReference type="GO" id="GO:0005524">
    <property type="term" value="F:ATP binding"/>
    <property type="evidence" value="ECO:0007669"/>
    <property type="project" value="UniProtKB-KW"/>
</dbReference>
<dbReference type="SMART" id="SM00129">
    <property type="entry name" value="KISc"/>
    <property type="match status" value="1"/>
</dbReference>
<dbReference type="PROSITE" id="PS00411">
    <property type="entry name" value="KINESIN_MOTOR_1"/>
    <property type="match status" value="1"/>
</dbReference>
<dbReference type="AlphaFoldDB" id="A0A7J7MJ49"/>
<dbReference type="PANTHER" id="PTHR47971:SF8">
    <property type="entry name" value="KINESIN-LIKE PROTEIN"/>
    <property type="match status" value="1"/>
</dbReference>
<evidence type="ECO:0000256" key="9">
    <source>
        <dbReference type="PROSITE-ProRule" id="PRU00283"/>
    </source>
</evidence>
<evidence type="ECO:0000256" key="2">
    <source>
        <dbReference type="ARBA" id="ARBA00007381"/>
    </source>
</evidence>
<keyword evidence="7 10" id="KW-0505">Motor protein</keyword>
<dbReference type="InterPro" id="IPR001752">
    <property type="entry name" value="Kinesin_motor_dom"/>
</dbReference>
<evidence type="ECO:0000256" key="7">
    <source>
        <dbReference type="ARBA" id="ARBA00023175"/>
    </source>
</evidence>
<evidence type="ECO:0000313" key="12">
    <source>
        <dbReference type="EMBL" id="KAF6154804.1"/>
    </source>
</evidence>
<keyword evidence="13" id="KW-1185">Reference proteome</keyword>
<accession>A0A7J7MJ49</accession>
<sequence>MEWPAWVELERRVGAIEGNLLKWKTKGGEKKGREIGDVGRTGGANCRELTSFGGEVGSHNVESIFNQRVQAISLMVVSKVLKLAPQRRAAQQRHMGGHMQQSNGASLWDPPGDGPIHNVESTSDAGDAVMARWLQSTGLLYLSQLASAGIPNLVMQGYGGQLVEEKQKLYKIFRNLNMNGEFSSEPYTPTGQSSRLVATANGFFSPELRGEFGAGLLDLHAMDNTELLSEHVLSDFFEPSPFIPALAEGISDDFDVVTSRQQREQVVERFPSNDKDNNNNLAKIKVVVRKQPLNKKELSWKEEDIVNVYENAYLTVHEPKLKVDLTAYVEKHEFCFDAVLDEHVFLQFFNVPKQLVSHMAKQEFEVADVQIVKEYIEKGNAAGSTGSTGANEKSSRSHTILQLVIKKHSEVKESKRHKDENESKAGKVMGKISFIDLAGSERGANTTDNDRQTQIEGAEVNKSLLALKECIRALKMRMGMLRLSVLRKLMDDAYFNDSLKTTTKDAGRIAGLEVLRIINEPTTTLLVIT</sequence>
<comment type="similarity">
    <text evidence="2">Belongs to the heat shock protein 70 family.</text>
</comment>
<comment type="similarity">
    <text evidence="9 10">Belongs to the TRAFAC class myosin-kinesin ATPase superfamily. Kinesin family.</text>
</comment>
<dbReference type="GO" id="GO:0003777">
    <property type="term" value="F:microtubule motor activity"/>
    <property type="evidence" value="ECO:0007669"/>
    <property type="project" value="InterPro"/>
</dbReference>
<dbReference type="InterPro" id="IPR036961">
    <property type="entry name" value="Kinesin_motor_dom_sf"/>
</dbReference>
<dbReference type="PRINTS" id="PR00380">
    <property type="entry name" value="KINESINHEAVY"/>
</dbReference>
<comment type="caution">
    <text evidence="9">Lacks conserved residue(s) required for the propagation of feature annotation.</text>
</comment>
<comment type="subcellular location">
    <subcellularLocation>
        <location evidence="1">Cytoplasm</location>
        <location evidence="1">Cytoskeleton</location>
    </subcellularLocation>
</comment>
<evidence type="ECO:0000313" key="13">
    <source>
        <dbReference type="Proteomes" id="UP000541444"/>
    </source>
</evidence>
<dbReference type="GO" id="GO:0140662">
    <property type="term" value="F:ATP-dependent protein folding chaperone"/>
    <property type="evidence" value="ECO:0007669"/>
    <property type="project" value="InterPro"/>
</dbReference>
<dbReference type="Pfam" id="PF00012">
    <property type="entry name" value="HSP70"/>
    <property type="match status" value="1"/>
</dbReference>
<keyword evidence="3" id="KW-0963">Cytoplasm</keyword>
<dbReference type="InterPro" id="IPR027640">
    <property type="entry name" value="Kinesin-like_fam"/>
</dbReference>
<keyword evidence="8" id="KW-0206">Cytoskeleton</keyword>
<evidence type="ECO:0000256" key="6">
    <source>
        <dbReference type="ARBA" id="ARBA00022840"/>
    </source>
</evidence>
<dbReference type="InterPro" id="IPR013126">
    <property type="entry name" value="Hsp_70_fam"/>
</dbReference>
<evidence type="ECO:0000256" key="5">
    <source>
        <dbReference type="ARBA" id="ARBA00022741"/>
    </source>
</evidence>
<dbReference type="FunFam" id="3.30.420.40:FF:000028">
    <property type="entry name" value="heat shock 70 kDa protein-like"/>
    <property type="match status" value="1"/>
</dbReference>
<evidence type="ECO:0000256" key="10">
    <source>
        <dbReference type="RuleBase" id="RU000394"/>
    </source>
</evidence>
<keyword evidence="4 10" id="KW-0493">Microtubule</keyword>
<dbReference type="InterPro" id="IPR027417">
    <property type="entry name" value="P-loop_NTPase"/>
</dbReference>
<name>A0A7J7MJ49_9MAGN</name>
<dbReference type="InterPro" id="IPR019821">
    <property type="entry name" value="Kinesin_motor_CS"/>
</dbReference>
<dbReference type="PROSITE" id="PS50067">
    <property type="entry name" value="KINESIN_MOTOR_2"/>
    <property type="match status" value="1"/>
</dbReference>
<feature type="domain" description="Kinesin motor" evidence="11">
    <location>
        <begin position="362"/>
        <end position="529"/>
    </location>
</feature>
<keyword evidence="5 10" id="KW-0547">Nucleotide-binding</keyword>
<reference evidence="12 13" key="1">
    <citation type="journal article" date="2020" name="IScience">
        <title>Genome Sequencing of the Endangered Kingdonia uniflora (Circaeasteraceae, Ranunculales) Reveals Potential Mechanisms of Evolutionary Specialization.</title>
        <authorList>
            <person name="Sun Y."/>
            <person name="Deng T."/>
            <person name="Zhang A."/>
            <person name="Moore M.J."/>
            <person name="Landis J.B."/>
            <person name="Lin N."/>
            <person name="Zhang H."/>
            <person name="Zhang X."/>
            <person name="Huang J."/>
            <person name="Zhang X."/>
            <person name="Sun H."/>
            <person name="Wang H."/>
        </authorList>
    </citation>
    <scope>NUCLEOTIDE SEQUENCE [LARGE SCALE GENOMIC DNA]</scope>
    <source>
        <strain evidence="12">TB1705</strain>
        <tissue evidence="12">Leaf</tissue>
    </source>
</reference>
<dbReference type="GO" id="GO:0005874">
    <property type="term" value="C:microtubule"/>
    <property type="evidence" value="ECO:0007669"/>
    <property type="project" value="UniProtKB-KW"/>
</dbReference>
<dbReference type="PANTHER" id="PTHR47971">
    <property type="entry name" value="KINESIN-RELATED PROTEIN 6"/>
    <property type="match status" value="1"/>
</dbReference>
<proteinExistence type="inferred from homology"/>
<dbReference type="Pfam" id="PF00225">
    <property type="entry name" value="Kinesin"/>
    <property type="match status" value="1"/>
</dbReference>
<dbReference type="Proteomes" id="UP000541444">
    <property type="component" value="Unassembled WGS sequence"/>
</dbReference>
<evidence type="ECO:0000256" key="4">
    <source>
        <dbReference type="ARBA" id="ARBA00022701"/>
    </source>
</evidence>
<dbReference type="GO" id="GO:0007018">
    <property type="term" value="P:microtubule-based movement"/>
    <property type="evidence" value="ECO:0007669"/>
    <property type="project" value="InterPro"/>
</dbReference>
<dbReference type="SUPFAM" id="SSF52540">
    <property type="entry name" value="P-loop containing nucleoside triphosphate hydrolases"/>
    <property type="match status" value="1"/>
</dbReference>
<dbReference type="SUPFAM" id="SSF53067">
    <property type="entry name" value="Actin-like ATPase domain"/>
    <property type="match status" value="1"/>
</dbReference>
<evidence type="ECO:0000256" key="8">
    <source>
        <dbReference type="ARBA" id="ARBA00023212"/>
    </source>
</evidence>
<dbReference type="EMBL" id="JACGCM010001456">
    <property type="protein sequence ID" value="KAF6154804.1"/>
    <property type="molecule type" value="Genomic_DNA"/>
</dbReference>
<evidence type="ECO:0000259" key="11">
    <source>
        <dbReference type="PROSITE" id="PS50067"/>
    </source>
</evidence>
<dbReference type="InterPro" id="IPR043129">
    <property type="entry name" value="ATPase_NBD"/>
</dbReference>
<protein>
    <recommendedName>
        <fullName evidence="10">Kinesin-like protein</fullName>
    </recommendedName>
</protein>
<keyword evidence="6 10" id="KW-0067">ATP-binding</keyword>
<gene>
    <name evidence="12" type="ORF">GIB67_032416</name>
</gene>
<dbReference type="Gene3D" id="3.40.850.10">
    <property type="entry name" value="Kinesin motor domain"/>
    <property type="match status" value="2"/>
</dbReference>
<evidence type="ECO:0000256" key="1">
    <source>
        <dbReference type="ARBA" id="ARBA00004245"/>
    </source>
</evidence>
<evidence type="ECO:0000256" key="3">
    <source>
        <dbReference type="ARBA" id="ARBA00022490"/>
    </source>
</evidence>
<dbReference type="GO" id="GO:0007019">
    <property type="term" value="P:microtubule depolymerization"/>
    <property type="evidence" value="ECO:0007669"/>
    <property type="project" value="TreeGrafter"/>
</dbReference>
<comment type="caution">
    <text evidence="12">The sequence shown here is derived from an EMBL/GenBank/DDBJ whole genome shotgun (WGS) entry which is preliminary data.</text>
</comment>